<gene>
    <name evidence="1" type="ordered locus">CLOST_0621</name>
</gene>
<evidence type="ECO:0000313" key="2">
    <source>
        <dbReference type="Proteomes" id="UP000007041"/>
    </source>
</evidence>
<organism evidence="1 2">
    <name type="scientific">Acetoanaerobium sticklandii (strain ATCC 12662 / DSM 519 / JCM 1433 / CCUG 9281 / NCIMB 10654 / HF)</name>
    <name type="common">Clostridium sticklandii</name>
    <dbReference type="NCBI Taxonomy" id="499177"/>
    <lineage>
        <taxon>Bacteria</taxon>
        <taxon>Bacillati</taxon>
        <taxon>Bacillota</taxon>
        <taxon>Clostridia</taxon>
        <taxon>Peptostreptococcales</taxon>
        <taxon>Filifactoraceae</taxon>
        <taxon>Acetoanaerobium</taxon>
    </lineage>
</organism>
<accession>E3PWD2</accession>
<sequence length="347" mass="40559">MNKCIYYKDDLELTYKTKEHVISAGIGGSRTLPLGMVSDQANRIFSAMELEVLRNSPISLNRYFYGPGKRGSSSDKKRTKSPILIMESENELVNLGYLELGEPKLIPQIRLNEKNEISFHCNSDIGDTHEQQLIFFEQLKYFKMELLEEVKEKKVSKKNFVLGFLKDRWYMFSNISEINQNIEDYISKISLEDIKESKTINTEKNVKAGGYLRIDERYLRFLGKTAFNTFAYLYGHEIALLPEFDKLRNWIIKGGENQFVKHLYNESNILDYYKVPEDAHSILFHQKNEIVFAEVRIYGETLPLPCVVLTEKFSKKISSNGFICDWKIKEEITLYELLRSNPYNKIK</sequence>
<proteinExistence type="predicted"/>
<name>E3PWD2_ACESD</name>
<evidence type="ECO:0000313" key="1">
    <source>
        <dbReference type="EMBL" id="CBH20747.1"/>
    </source>
</evidence>
<reference evidence="2" key="1">
    <citation type="journal article" date="2010" name="BMC Genomics">
        <title>Clostridium sticklandii, a specialist in amino acid degradation:revisiting its metabolism through its genome sequence.</title>
        <authorList>
            <person name="Fonknechten N."/>
            <person name="Chaussonnerie S."/>
            <person name="Tricot S."/>
            <person name="Lajus A."/>
            <person name="Andreesen J.R."/>
            <person name="Perchat N."/>
            <person name="Pelletier E."/>
            <person name="Gouyvenoux M."/>
            <person name="Barbe V."/>
            <person name="Salanoubat M."/>
            <person name="Le Paslier D."/>
            <person name="Weissenbach J."/>
            <person name="Cohen G.N."/>
            <person name="Kreimeyer A."/>
        </authorList>
    </citation>
    <scope>NUCLEOTIDE SEQUENCE [LARGE SCALE GENOMIC DNA]</scope>
    <source>
        <strain evidence="2">ATCC 12662 / DSM 519 / JCM 1433 / CCUG 9281 / NCIMB 10654 / HF</strain>
    </source>
</reference>
<dbReference type="BioCyc" id="CSTI499177:GJE9-664-MONOMER"/>
<dbReference type="AlphaFoldDB" id="E3PWD2"/>
<dbReference type="Proteomes" id="UP000007041">
    <property type="component" value="Chromosome"/>
</dbReference>
<protein>
    <submittedName>
        <fullName evidence="1">Uncharacterized protein</fullName>
    </submittedName>
</protein>
<dbReference type="KEGG" id="cst:CLOST_0621"/>
<keyword evidence="2" id="KW-1185">Reference proteome</keyword>
<dbReference type="HOGENOM" id="CLU_775353_0_0_9"/>
<dbReference type="EMBL" id="FP565809">
    <property type="protein sequence ID" value="CBH20747.1"/>
    <property type="molecule type" value="Genomic_DNA"/>
</dbReference>